<comment type="caution">
    <text evidence="1">The sequence shown here is derived from an EMBL/GenBank/DDBJ whole genome shotgun (WGS) entry which is preliminary data.</text>
</comment>
<evidence type="ECO:0000313" key="1">
    <source>
        <dbReference type="EMBL" id="MCL1046316.1"/>
    </source>
</evidence>
<name>A0ABT0KS19_9GAMM</name>
<evidence type="ECO:0000313" key="2">
    <source>
        <dbReference type="Proteomes" id="UP001202134"/>
    </source>
</evidence>
<sequence length="99" mass="11139">MSICLGYILSQIHEKLMLSGSWIYGGITEMEVHIIKSNFKPGSGDYEDDPEVREDQFGEFYDIHIGKYIKGEAHLSGSYTSINSAKEYALKVCPSLNWG</sequence>
<accession>A0ABT0KS19</accession>
<dbReference type="Proteomes" id="UP001202134">
    <property type="component" value="Unassembled WGS sequence"/>
</dbReference>
<dbReference type="RefSeq" id="WP_248956025.1">
    <property type="nucleotide sequence ID" value="NZ_JAKIKU010000006.1"/>
</dbReference>
<reference evidence="1 2" key="1">
    <citation type="submission" date="2022-01" db="EMBL/GenBank/DDBJ databases">
        <title>Whole genome-based taxonomy of the Shewanellaceae.</title>
        <authorList>
            <person name="Martin-Rodriguez A.J."/>
        </authorList>
    </citation>
    <scope>NUCLEOTIDE SEQUENCE [LARGE SCALE GENOMIC DNA]</scope>
    <source>
        <strain evidence="1 2">DSM 24955</strain>
    </source>
</reference>
<protein>
    <submittedName>
        <fullName evidence="1">Uncharacterized protein</fullName>
    </submittedName>
</protein>
<dbReference type="EMBL" id="JAKIKU010000006">
    <property type="protein sequence ID" value="MCL1046316.1"/>
    <property type="molecule type" value="Genomic_DNA"/>
</dbReference>
<keyword evidence="2" id="KW-1185">Reference proteome</keyword>
<gene>
    <name evidence="1" type="ORF">L2737_13440</name>
</gene>
<organism evidence="1 2">
    <name type="scientific">Shewanella electrodiphila</name>
    <dbReference type="NCBI Taxonomy" id="934143"/>
    <lineage>
        <taxon>Bacteria</taxon>
        <taxon>Pseudomonadati</taxon>
        <taxon>Pseudomonadota</taxon>
        <taxon>Gammaproteobacteria</taxon>
        <taxon>Alteromonadales</taxon>
        <taxon>Shewanellaceae</taxon>
        <taxon>Shewanella</taxon>
    </lineage>
</organism>
<proteinExistence type="predicted"/>